<dbReference type="EMBL" id="JXBZ01000005">
    <property type="protein sequence ID" value="KJY49231.1"/>
    <property type="molecule type" value="Genomic_DNA"/>
</dbReference>
<dbReference type="Pfam" id="PF06574">
    <property type="entry name" value="FAD_syn"/>
    <property type="match status" value="1"/>
</dbReference>
<dbReference type="OrthoDB" id="9803667at2"/>
<evidence type="ECO:0000256" key="12">
    <source>
        <dbReference type="ARBA" id="ARBA00047880"/>
    </source>
</evidence>
<evidence type="ECO:0000256" key="6">
    <source>
        <dbReference type="ARBA" id="ARBA00022695"/>
    </source>
</evidence>
<comment type="pathway">
    <text evidence="1 14">Cofactor biosynthesis; FAD biosynthesis; FAD from FMN: step 1/1.</text>
</comment>
<dbReference type="PATRIC" id="fig|1218508.4.peg.700"/>
<keyword evidence="10 14" id="KW-0067">ATP-binding</keyword>
<dbReference type="RefSeq" id="WP_045922535.1">
    <property type="nucleotide sequence ID" value="NZ_JAAEDZ010000003.1"/>
</dbReference>
<dbReference type="PIRSF" id="PIRSF004491">
    <property type="entry name" value="FAD_Synth"/>
    <property type="match status" value="1"/>
</dbReference>
<gene>
    <name evidence="16" type="ORF">JG29_06850</name>
</gene>
<evidence type="ECO:0000256" key="14">
    <source>
        <dbReference type="PIRNR" id="PIRNR004491"/>
    </source>
</evidence>
<comment type="pathway">
    <text evidence="2 14">Cofactor biosynthesis; FMN biosynthesis; FMN from riboflavin (ATP route): step 1/1.</text>
</comment>
<dbReference type="GO" id="GO:0003919">
    <property type="term" value="F:FMN adenylyltransferase activity"/>
    <property type="evidence" value="ECO:0007669"/>
    <property type="project" value="UniProtKB-UniRule"/>
</dbReference>
<dbReference type="GO" id="GO:0009398">
    <property type="term" value="P:FMN biosynthetic process"/>
    <property type="evidence" value="ECO:0007669"/>
    <property type="project" value="UniProtKB-UniRule"/>
</dbReference>
<dbReference type="SMART" id="SM00904">
    <property type="entry name" value="Flavokinase"/>
    <property type="match status" value="1"/>
</dbReference>
<dbReference type="CDD" id="cd02064">
    <property type="entry name" value="FAD_synthetase_N"/>
    <property type="match status" value="1"/>
</dbReference>
<reference evidence="16 17" key="1">
    <citation type="submission" date="2014-12" db="EMBL/GenBank/DDBJ databases">
        <title>Comparative genomics of the lactic acid bacteria isolated from the honey bee gut.</title>
        <authorList>
            <person name="Ellegaard K.M."/>
            <person name="Tamarit D."/>
            <person name="Javelind E."/>
            <person name="Olofsson T."/>
            <person name="Andersson S.G."/>
            <person name="Vasquez A."/>
        </authorList>
    </citation>
    <scope>NUCLEOTIDE SEQUENCE [LARGE SCALE GENOMIC DNA]</scope>
    <source>
        <strain evidence="16 17">Hon2</strain>
    </source>
</reference>
<dbReference type="UniPathway" id="UPA00277">
    <property type="reaction ID" value="UER00407"/>
</dbReference>
<proteinExistence type="inferred from homology"/>
<dbReference type="Gene3D" id="2.40.30.30">
    <property type="entry name" value="Riboflavin kinase-like"/>
    <property type="match status" value="1"/>
</dbReference>
<dbReference type="EC" id="2.7.1.26" evidence="14"/>
<dbReference type="InterPro" id="IPR015864">
    <property type="entry name" value="FAD_synthase"/>
</dbReference>
<keyword evidence="4 14" id="KW-0288">FMN</keyword>
<dbReference type="Pfam" id="PF01687">
    <property type="entry name" value="Flavokinase"/>
    <property type="match status" value="1"/>
</dbReference>
<dbReference type="Proteomes" id="UP000033695">
    <property type="component" value="Unassembled WGS sequence"/>
</dbReference>
<comment type="similarity">
    <text evidence="14">Belongs to the ribF family.</text>
</comment>
<dbReference type="InterPro" id="IPR002606">
    <property type="entry name" value="Riboflavin_kinase_bac"/>
</dbReference>
<dbReference type="SUPFAM" id="SSF82114">
    <property type="entry name" value="Riboflavin kinase-like"/>
    <property type="match status" value="1"/>
</dbReference>
<evidence type="ECO:0000256" key="5">
    <source>
        <dbReference type="ARBA" id="ARBA00022679"/>
    </source>
</evidence>
<dbReference type="GO" id="GO:0008531">
    <property type="term" value="F:riboflavin kinase activity"/>
    <property type="evidence" value="ECO:0007669"/>
    <property type="project" value="UniProtKB-UniRule"/>
</dbReference>
<keyword evidence="5 14" id="KW-0808">Transferase</keyword>
<dbReference type="InterPro" id="IPR023465">
    <property type="entry name" value="Riboflavin_kinase_dom_sf"/>
</dbReference>
<keyword evidence="9 14" id="KW-0274">FAD</keyword>
<evidence type="ECO:0000256" key="9">
    <source>
        <dbReference type="ARBA" id="ARBA00022827"/>
    </source>
</evidence>
<dbReference type="HOGENOM" id="CLU_048437_0_2_9"/>
<dbReference type="GO" id="GO:0005524">
    <property type="term" value="F:ATP binding"/>
    <property type="evidence" value="ECO:0007669"/>
    <property type="project" value="UniProtKB-UniRule"/>
</dbReference>
<keyword evidence="11" id="KW-0511">Multifunctional enzyme</keyword>
<evidence type="ECO:0000256" key="10">
    <source>
        <dbReference type="ARBA" id="ARBA00022840"/>
    </source>
</evidence>
<dbReference type="STRING" id="1218508.JG29_06850"/>
<organism evidence="16 17">
    <name type="scientific">Bombilactobacillus mellis</name>
    <dbReference type="NCBI Taxonomy" id="1218508"/>
    <lineage>
        <taxon>Bacteria</taxon>
        <taxon>Bacillati</taxon>
        <taxon>Bacillota</taxon>
        <taxon>Bacilli</taxon>
        <taxon>Lactobacillales</taxon>
        <taxon>Lactobacillaceae</taxon>
        <taxon>Bombilactobacillus</taxon>
    </lineage>
</organism>
<evidence type="ECO:0000313" key="17">
    <source>
        <dbReference type="Proteomes" id="UP000033695"/>
    </source>
</evidence>
<evidence type="ECO:0000256" key="11">
    <source>
        <dbReference type="ARBA" id="ARBA00023268"/>
    </source>
</evidence>
<keyword evidence="7 14" id="KW-0547">Nucleotide-binding</keyword>
<comment type="catalytic activity">
    <reaction evidence="13 14">
        <text>FMN + ATP + H(+) = FAD + diphosphate</text>
        <dbReference type="Rhea" id="RHEA:17237"/>
        <dbReference type="ChEBI" id="CHEBI:15378"/>
        <dbReference type="ChEBI" id="CHEBI:30616"/>
        <dbReference type="ChEBI" id="CHEBI:33019"/>
        <dbReference type="ChEBI" id="CHEBI:57692"/>
        <dbReference type="ChEBI" id="CHEBI:58210"/>
        <dbReference type="EC" id="2.7.7.2"/>
    </reaction>
</comment>
<dbReference type="NCBIfam" id="TIGR00083">
    <property type="entry name" value="ribF"/>
    <property type="match status" value="1"/>
</dbReference>
<dbReference type="AlphaFoldDB" id="A0A0F4KVI1"/>
<dbReference type="UniPathway" id="UPA00276">
    <property type="reaction ID" value="UER00406"/>
</dbReference>
<evidence type="ECO:0000256" key="2">
    <source>
        <dbReference type="ARBA" id="ARBA00005201"/>
    </source>
</evidence>
<comment type="catalytic activity">
    <reaction evidence="12 14">
        <text>riboflavin + ATP = FMN + ADP + H(+)</text>
        <dbReference type="Rhea" id="RHEA:14357"/>
        <dbReference type="ChEBI" id="CHEBI:15378"/>
        <dbReference type="ChEBI" id="CHEBI:30616"/>
        <dbReference type="ChEBI" id="CHEBI:57986"/>
        <dbReference type="ChEBI" id="CHEBI:58210"/>
        <dbReference type="ChEBI" id="CHEBI:456216"/>
        <dbReference type="EC" id="2.7.1.26"/>
    </reaction>
</comment>
<dbReference type="PANTHER" id="PTHR22749:SF6">
    <property type="entry name" value="RIBOFLAVIN KINASE"/>
    <property type="match status" value="1"/>
</dbReference>
<evidence type="ECO:0000256" key="8">
    <source>
        <dbReference type="ARBA" id="ARBA00022777"/>
    </source>
</evidence>
<evidence type="ECO:0000256" key="3">
    <source>
        <dbReference type="ARBA" id="ARBA00022630"/>
    </source>
</evidence>
<dbReference type="SUPFAM" id="SSF52374">
    <property type="entry name" value="Nucleotidylyl transferase"/>
    <property type="match status" value="1"/>
</dbReference>
<protein>
    <recommendedName>
        <fullName evidence="14">Riboflavin biosynthesis protein</fullName>
    </recommendedName>
    <domain>
        <recommendedName>
            <fullName evidence="14">Riboflavin kinase</fullName>
            <ecNumber evidence="14">2.7.1.26</ecNumber>
        </recommendedName>
        <alternativeName>
            <fullName evidence="14">Flavokinase</fullName>
        </alternativeName>
    </domain>
    <domain>
        <recommendedName>
            <fullName evidence="14">FMN adenylyltransferase</fullName>
            <ecNumber evidence="14">2.7.7.2</ecNumber>
        </recommendedName>
        <alternativeName>
            <fullName evidence="14">FAD pyrophosphorylase</fullName>
        </alternativeName>
        <alternativeName>
            <fullName evidence="14">FAD synthase</fullName>
        </alternativeName>
    </domain>
</protein>
<keyword evidence="17" id="KW-1185">Reference proteome</keyword>
<dbReference type="GO" id="GO:0006747">
    <property type="term" value="P:FAD biosynthetic process"/>
    <property type="evidence" value="ECO:0007669"/>
    <property type="project" value="UniProtKB-UniRule"/>
</dbReference>
<evidence type="ECO:0000256" key="1">
    <source>
        <dbReference type="ARBA" id="ARBA00004726"/>
    </source>
</evidence>
<evidence type="ECO:0000256" key="13">
    <source>
        <dbReference type="ARBA" id="ARBA00049494"/>
    </source>
</evidence>
<sequence>MKVRKLIFPQQMEIINHQPLILAAGFFDGLHLGHQNVIGTAIRLARIKGLPAGVLTFDRHPSVVFGPQKGANYQYLSAPKRKLELFRNLGVDIVYIAQFDREFSQLTPPEFVDKFLMSLHLDTLVAGFDWTFGPKDLATMKQLKILAANRFDIVEIPKLQLAGEKISSTNVKKYLAQHQIFQANLFLGYNYQNSGPVVHGRAIGRTLGFPTANVAVAADQLLPALGVYVTRILVDDCWYPAMTQIGRNLTFNQGQNPVTVEANILNFQQDIYGQNVRLEWLQYLRGEIAFANKQQLIAQLQQDQLATRKYFEKK</sequence>
<evidence type="ECO:0000313" key="16">
    <source>
        <dbReference type="EMBL" id="KJY49231.1"/>
    </source>
</evidence>
<dbReference type="InterPro" id="IPR023468">
    <property type="entry name" value="Riboflavin_kinase"/>
</dbReference>
<dbReference type="Gene3D" id="3.40.50.620">
    <property type="entry name" value="HUPs"/>
    <property type="match status" value="1"/>
</dbReference>
<keyword evidence="8 14" id="KW-0418">Kinase</keyword>
<dbReference type="GO" id="GO:0009231">
    <property type="term" value="P:riboflavin biosynthetic process"/>
    <property type="evidence" value="ECO:0007669"/>
    <property type="project" value="InterPro"/>
</dbReference>
<feature type="domain" description="Riboflavin kinase" evidence="15">
    <location>
        <begin position="186"/>
        <end position="312"/>
    </location>
</feature>
<evidence type="ECO:0000259" key="15">
    <source>
        <dbReference type="SMART" id="SM00904"/>
    </source>
</evidence>
<dbReference type="InterPro" id="IPR014729">
    <property type="entry name" value="Rossmann-like_a/b/a_fold"/>
</dbReference>
<evidence type="ECO:0000256" key="4">
    <source>
        <dbReference type="ARBA" id="ARBA00022643"/>
    </source>
</evidence>
<dbReference type="PANTHER" id="PTHR22749">
    <property type="entry name" value="RIBOFLAVIN KINASE/FMN ADENYLYLTRANSFERASE"/>
    <property type="match status" value="1"/>
</dbReference>
<evidence type="ECO:0000256" key="7">
    <source>
        <dbReference type="ARBA" id="ARBA00022741"/>
    </source>
</evidence>
<name>A0A0F4KVI1_9LACO</name>
<accession>A0A0F4KVI1</accession>
<dbReference type="InterPro" id="IPR015865">
    <property type="entry name" value="Riboflavin_kinase_bac/euk"/>
</dbReference>
<keyword evidence="6 14" id="KW-0548">Nucleotidyltransferase</keyword>
<comment type="caution">
    <text evidence="16">The sequence shown here is derived from an EMBL/GenBank/DDBJ whole genome shotgun (WGS) entry which is preliminary data.</text>
</comment>
<keyword evidence="3 14" id="KW-0285">Flavoprotein</keyword>
<dbReference type="EC" id="2.7.7.2" evidence="14"/>